<feature type="transmembrane region" description="Helical" evidence="1">
    <location>
        <begin position="41"/>
        <end position="59"/>
    </location>
</feature>
<dbReference type="Proteomes" id="UP000236736">
    <property type="component" value="Unassembled WGS sequence"/>
</dbReference>
<feature type="transmembrane region" description="Helical" evidence="1">
    <location>
        <begin position="237"/>
        <end position="254"/>
    </location>
</feature>
<gene>
    <name evidence="2" type="ORF">SAMN03080598_01908</name>
</gene>
<keyword evidence="3" id="KW-1185">Reference proteome</keyword>
<keyword evidence="1" id="KW-0812">Transmembrane</keyword>
<organism evidence="2 3">
    <name type="scientific">Algoriphagus boritolerans DSM 17298 = JCM 18970</name>
    <dbReference type="NCBI Taxonomy" id="1120964"/>
    <lineage>
        <taxon>Bacteria</taxon>
        <taxon>Pseudomonadati</taxon>
        <taxon>Bacteroidota</taxon>
        <taxon>Cytophagia</taxon>
        <taxon>Cytophagales</taxon>
        <taxon>Cyclobacteriaceae</taxon>
        <taxon>Algoriphagus</taxon>
    </lineage>
</organism>
<name>A0A1H5W1W0_9BACT</name>
<dbReference type="OrthoDB" id="976812at2"/>
<keyword evidence="1" id="KW-1133">Transmembrane helix</keyword>
<proteinExistence type="predicted"/>
<dbReference type="AlphaFoldDB" id="A0A1H5W1W0"/>
<dbReference type="RefSeq" id="WP_103924574.1">
    <property type="nucleotide sequence ID" value="NZ_FNVR01000008.1"/>
</dbReference>
<reference evidence="3" key="1">
    <citation type="submission" date="2016-10" db="EMBL/GenBank/DDBJ databases">
        <authorList>
            <person name="Varghese N."/>
            <person name="Submissions S."/>
        </authorList>
    </citation>
    <scope>NUCLEOTIDE SEQUENCE [LARGE SCALE GENOMIC DNA]</scope>
    <source>
        <strain evidence="3">DSM 17298</strain>
    </source>
</reference>
<dbReference type="STRING" id="1120964.GCA_001313265_02619"/>
<feature type="transmembrane region" description="Helical" evidence="1">
    <location>
        <begin position="212"/>
        <end position="231"/>
    </location>
</feature>
<feature type="transmembrane region" description="Helical" evidence="1">
    <location>
        <begin position="79"/>
        <end position="101"/>
    </location>
</feature>
<accession>A0A1H5W1W0</accession>
<feature type="transmembrane region" description="Helical" evidence="1">
    <location>
        <begin position="7"/>
        <end position="29"/>
    </location>
</feature>
<evidence type="ECO:0000313" key="2">
    <source>
        <dbReference type="EMBL" id="SEF92787.1"/>
    </source>
</evidence>
<feature type="transmembrane region" description="Helical" evidence="1">
    <location>
        <begin position="131"/>
        <end position="151"/>
    </location>
</feature>
<feature type="transmembrane region" description="Helical" evidence="1">
    <location>
        <begin position="163"/>
        <end position="183"/>
    </location>
</feature>
<dbReference type="EMBL" id="FNVR01000008">
    <property type="protein sequence ID" value="SEF92787.1"/>
    <property type="molecule type" value="Genomic_DNA"/>
</dbReference>
<sequence length="276" mass="31595">MNLLQNLLRYLSWLSIDVVLGAMAGMLFFEKLFRVSLHWPAYALLALAVWSIYTLDHLLDIRKKTTPFSDRRTFHLKNWKILIFFLFIAGVLGLIGAFWWFGWGKELQLTLGLAGMILGSKLLIRKAGSGWMKELSIAIFYVIGIAWLPLLRTDSADLVWQHLGFLPLYVSLAFLNLLMLSFLDQEEDQQSGFFSALSSLHPLLLIHWIRRLAFAIISISLGGFILLTSIYRPFACILLLVALIHYLTFFQIGLSPEQKRIRMEAGFMLPALLLFV</sequence>
<keyword evidence="1" id="KW-0472">Membrane</keyword>
<evidence type="ECO:0008006" key="4">
    <source>
        <dbReference type="Google" id="ProtNLM"/>
    </source>
</evidence>
<evidence type="ECO:0000313" key="3">
    <source>
        <dbReference type="Proteomes" id="UP000236736"/>
    </source>
</evidence>
<evidence type="ECO:0000256" key="1">
    <source>
        <dbReference type="SAM" id="Phobius"/>
    </source>
</evidence>
<protein>
    <recommendedName>
        <fullName evidence="4">UbiA prenyltransferase family protein</fullName>
    </recommendedName>
</protein>